<accession>A0ABQ1LP75</accession>
<reference evidence="4" key="1">
    <citation type="journal article" date="2019" name="Int. J. Syst. Evol. Microbiol.">
        <title>The Global Catalogue of Microorganisms (GCM) 10K type strain sequencing project: providing services to taxonomists for standard genome sequencing and annotation.</title>
        <authorList>
            <consortium name="The Broad Institute Genomics Platform"/>
            <consortium name="The Broad Institute Genome Sequencing Center for Infectious Disease"/>
            <person name="Wu L."/>
            <person name="Ma J."/>
        </authorList>
    </citation>
    <scope>NUCLEOTIDE SEQUENCE [LARGE SCALE GENOMIC DNA]</scope>
    <source>
        <strain evidence="4">CGMCC 1.12479</strain>
    </source>
</reference>
<gene>
    <name evidence="3" type="ORF">GCM10010993_03260</name>
</gene>
<comment type="caution">
    <text evidence="3">The sequence shown here is derived from an EMBL/GenBank/DDBJ whole genome shotgun (WGS) entry which is preliminary data.</text>
</comment>
<dbReference type="InterPro" id="IPR016624">
    <property type="entry name" value="UCP014753"/>
</dbReference>
<dbReference type="InterPro" id="IPR049349">
    <property type="entry name" value="DUF2264_N"/>
</dbReference>
<dbReference type="PANTHER" id="PTHR35339">
    <property type="entry name" value="LINALOOL DEHYDRATASE_ISOMERASE DOMAIN-CONTAINING PROTEIN"/>
    <property type="match status" value="1"/>
</dbReference>
<organism evidence="3 4">
    <name type="scientific">Belliella aquatica</name>
    <dbReference type="NCBI Taxonomy" id="1323734"/>
    <lineage>
        <taxon>Bacteria</taxon>
        <taxon>Pseudomonadati</taxon>
        <taxon>Bacteroidota</taxon>
        <taxon>Cytophagia</taxon>
        <taxon>Cytophagales</taxon>
        <taxon>Cyclobacteriaceae</taxon>
        <taxon>Belliella</taxon>
    </lineage>
</organism>
<dbReference type="PIRSF" id="PIRSF014753">
    <property type="entry name" value="UCP014753"/>
    <property type="match status" value="1"/>
</dbReference>
<name>A0ABQ1LP75_9BACT</name>
<evidence type="ECO:0000313" key="3">
    <source>
        <dbReference type="EMBL" id="GGC27562.1"/>
    </source>
</evidence>
<evidence type="ECO:0000256" key="1">
    <source>
        <dbReference type="SAM" id="SignalP"/>
    </source>
</evidence>
<keyword evidence="1" id="KW-0732">Signal</keyword>
<protein>
    <recommendedName>
        <fullName evidence="2">DUF2264 domain-containing protein</fullName>
    </recommendedName>
</protein>
<evidence type="ECO:0000313" key="4">
    <source>
        <dbReference type="Proteomes" id="UP000635885"/>
    </source>
</evidence>
<evidence type="ECO:0000259" key="2">
    <source>
        <dbReference type="Pfam" id="PF10022"/>
    </source>
</evidence>
<dbReference type="EMBL" id="BMFD01000001">
    <property type="protein sequence ID" value="GGC27562.1"/>
    <property type="molecule type" value="Genomic_DNA"/>
</dbReference>
<dbReference type="Pfam" id="PF10022">
    <property type="entry name" value="DUF2264"/>
    <property type="match status" value="1"/>
</dbReference>
<proteinExistence type="predicted"/>
<keyword evidence="4" id="KW-1185">Reference proteome</keyword>
<dbReference type="PANTHER" id="PTHR35339:SF3">
    <property type="entry name" value="DUF2264 DOMAIN-CONTAINING PROTEIN"/>
    <property type="match status" value="1"/>
</dbReference>
<feature type="domain" description="DUF2264" evidence="2">
    <location>
        <begin position="41"/>
        <end position="400"/>
    </location>
</feature>
<feature type="signal peptide" evidence="1">
    <location>
        <begin position="1"/>
        <end position="36"/>
    </location>
</feature>
<sequence>MGIKYKMILTFKNRKMKNIKILSILFLVWCFGNAQANNQEDRKTFISHLTKIADPVLTNLSQDKLKENMPVEVAPNAYGDRDKVTYLEAFGRLVSGMAPWLELGPDDSEEGILREKYILLVHQSLKNATDPRAKDFMNFTEAGQPLVDAAFLAQGLLRAPTQLWDRLDTQTKKNTIEALKSTRSINPYYSNWLLFTAMVEAALIKFDGEGDQVRIAYALNKHKEWYLGDGVYGDGPEFHFDYYNSFVIQPMILDISKTLIEAGIGNKADFELSLKRARRYAAIQERLISPEGTYPVIGRSMAYRFGAFQALSQIALWEELPKEIAPAQVRGALIAIVDKHMQSESMFDHNGWLKLGFNGVQPELAEPYISTGSLYLCTEVFLVLGLPSSADFWSKPSEEWTQKKIWGGKKAVIDKAI</sequence>
<feature type="chain" id="PRO_5045516167" description="DUF2264 domain-containing protein" evidence="1">
    <location>
        <begin position="37"/>
        <end position="417"/>
    </location>
</feature>
<dbReference type="Proteomes" id="UP000635885">
    <property type="component" value="Unassembled WGS sequence"/>
</dbReference>